<dbReference type="PANTHER" id="PTHR48094:SF11">
    <property type="entry name" value="GLUTATHIONE-INDEPENDENT GLYOXALASE HSP31-RELATED"/>
    <property type="match status" value="1"/>
</dbReference>
<evidence type="ECO:0000259" key="4">
    <source>
        <dbReference type="Pfam" id="PF01965"/>
    </source>
</evidence>
<dbReference type="OrthoDB" id="9792284at2"/>
<comment type="caution">
    <text evidence="5">The sequence shown here is derived from an EMBL/GenBank/DDBJ whole genome shotgun (WGS) entry which is preliminary data.</text>
</comment>
<dbReference type="Gene3D" id="3.40.50.880">
    <property type="match status" value="1"/>
</dbReference>
<dbReference type="EMBL" id="RDSM01000003">
    <property type="protein sequence ID" value="RXH55391.1"/>
    <property type="molecule type" value="Genomic_DNA"/>
</dbReference>
<name>A0A4Q0T1H6_9BACT</name>
<keyword evidence="2" id="KW-0456">Lyase</keyword>
<organism evidence="5 6">
    <name type="scientific">Granulicella sibirica</name>
    <dbReference type="NCBI Taxonomy" id="2479048"/>
    <lineage>
        <taxon>Bacteria</taxon>
        <taxon>Pseudomonadati</taxon>
        <taxon>Acidobacteriota</taxon>
        <taxon>Terriglobia</taxon>
        <taxon>Terriglobales</taxon>
        <taxon>Acidobacteriaceae</taxon>
        <taxon>Granulicella</taxon>
    </lineage>
</organism>
<evidence type="ECO:0000313" key="5">
    <source>
        <dbReference type="EMBL" id="RXH55391.1"/>
    </source>
</evidence>
<dbReference type="InterPro" id="IPR029062">
    <property type="entry name" value="Class_I_gatase-like"/>
</dbReference>
<dbReference type="InterPro" id="IPR002818">
    <property type="entry name" value="DJ-1/PfpI"/>
</dbReference>
<dbReference type="Proteomes" id="UP000289437">
    <property type="component" value="Unassembled WGS sequence"/>
</dbReference>
<dbReference type="CDD" id="cd03141">
    <property type="entry name" value="GATase1_Hsp31_like"/>
    <property type="match status" value="1"/>
</dbReference>
<dbReference type="Pfam" id="PF01965">
    <property type="entry name" value="DJ-1_PfpI"/>
    <property type="match status" value="1"/>
</dbReference>
<protein>
    <submittedName>
        <fullName evidence="5">ThiJ/PfpI family protein</fullName>
    </submittedName>
</protein>
<accession>A0A4Q0T1H6</accession>
<feature type="domain" description="DJ-1/PfpI" evidence="4">
    <location>
        <begin position="2"/>
        <end position="215"/>
    </location>
</feature>
<comment type="similarity">
    <text evidence="3">Belongs to the peptidase C56 family. HSP31-like subfamily.</text>
</comment>
<evidence type="ECO:0000256" key="1">
    <source>
        <dbReference type="ARBA" id="ARBA00023016"/>
    </source>
</evidence>
<dbReference type="AlphaFoldDB" id="A0A4Q0T1H6"/>
<dbReference type="GO" id="GO:0019243">
    <property type="term" value="P:methylglyoxal catabolic process to D-lactate via S-lactoyl-glutathione"/>
    <property type="evidence" value="ECO:0007669"/>
    <property type="project" value="TreeGrafter"/>
</dbReference>
<keyword evidence="6" id="KW-1185">Reference proteome</keyword>
<proteinExistence type="inferred from homology"/>
<dbReference type="PANTHER" id="PTHR48094">
    <property type="entry name" value="PROTEIN/NUCLEIC ACID DEGLYCASE DJ-1-RELATED"/>
    <property type="match status" value="1"/>
</dbReference>
<dbReference type="RefSeq" id="WP_161571091.1">
    <property type="nucleotide sequence ID" value="NZ_RDSM01000003.1"/>
</dbReference>
<dbReference type="GO" id="GO:0005737">
    <property type="term" value="C:cytoplasm"/>
    <property type="evidence" value="ECO:0007669"/>
    <property type="project" value="TreeGrafter"/>
</dbReference>
<keyword evidence="1" id="KW-0346">Stress response</keyword>
<dbReference type="SUPFAM" id="SSF52317">
    <property type="entry name" value="Class I glutamine amidotransferase-like"/>
    <property type="match status" value="1"/>
</dbReference>
<sequence>MKVLFIITNARLGYWLSELTHPYFLLSERGIDIDIASLKGGATTKAAESDPYFAKSWEPNDLMSKGFLSDKTLVAKVENTLTLSSLDLDAYDAVHVVGGIGAAVDLFPSEQVGRVLEHFFAKGQLVGAICHGVIALGNTPNRINGRQVTGFSLAEDLEAEKLYGKDFIPNYPQPVLEKVGATFSHVEPWGVRVQVDGRMITGQNQQSASEYTLAFHHLLTGHNPVHIAK</sequence>
<reference evidence="5 6" key="1">
    <citation type="submission" date="2018-11" db="EMBL/GenBank/DDBJ databases">
        <authorList>
            <person name="Mardanov A.V."/>
            <person name="Ravin N.V."/>
            <person name="Dedysh S.N."/>
        </authorList>
    </citation>
    <scope>NUCLEOTIDE SEQUENCE [LARGE SCALE GENOMIC DNA]</scope>
    <source>
        <strain evidence="5 6">AF10</strain>
    </source>
</reference>
<evidence type="ECO:0000256" key="3">
    <source>
        <dbReference type="ARBA" id="ARBA00038493"/>
    </source>
</evidence>
<dbReference type="InterPro" id="IPR050325">
    <property type="entry name" value="Prot/Nucl_acid_deglycase"/>
</dbReference>
<evidence type="ECO:0000313" key="6">
    <source>
        <dbReference type="Proteomes" id="UP000289437"/>
    </source>
</evidence>
<evidence type="ECO:0000256" key="2">
    <source>
        <dbReference type="ARBA" id="ARBA00023239"/>
    </source>
</evidence>
<gene>
    <name evidence="5" type="ORF">GRAN_4495</name>
</gene>
<reference evidence="6" key="2">
    <citation type="submission" date="2019-02" db="EMBL/GenBank/DDBJ databases">
        <title>Granulicella sibirica sp. nov., a psychrotolerant acidobacterium isolated from an organic soil layer in forested tundra, West Siberia.</title>
        <authorList>
            <person name="Oshkin I.Y."/>
            <person name="Kulichevskaya I.S."/>
            <person name="Rijpstra W.I.C."/>
            <person name="Sinninghe Damste J.S."/>
            <person name="Rakitin A.L."/>
            <person name="Ravin N.V."/>
            <person name="Dedysh S.N."/>
        </authorList>
    </citation>
    <scope>NUCLEOTIDE SEQUENCE [LARGE SCALE GENOMIC DNA]</scope>
    <source>
        <strain evidence="6">AF10</strain>
    </source>
</reference>
<dbReference type="GO" id="GO:0019172">
    <property type="term" value="F:glyoxalase III activity"/>
    <property type="evidence" value="ECO:0007669"/>
    <property type="project" value="TreeGrafter"/>
</dbReference>